<dbReference type="Gene3D" id="3.40.710.10">
    <property type="entry name" value="DD-peptidase/beta-lactamase superfamily"/>
    <property type="match status" value="1"/>
</dbReference>
<dbReference type="PANTHER" id="PTHR43283">
    <property type="entry name" value="BETA-LACTAMASE-RELATED"/>
    <property type="match status" value="1"/>
</dbReference>
<dbReference type="AlphaFoldDB" id="A0A077M4G9"/>
<evidence type="ECO:0000313" key="3">
    <source>
        <dbReference type="Proteomes" id="UP000035721"/>
    </source>
</evidence>
<dbReference type="InterPro" id="IPR050789">
    <property type="entry name" value="Diverse_Enzym_Activities"/>
</dbReference>
<dbReference type="SUPFAM" id="SSF56601">
    <property type="entry name" value="beta-lactamase/transpeptidase-like"/>
    <property type="match status" value="1"/>
</dbReference>
<sequence length="382" mass="40085">MTDGSPSRLSGLQMVNPHLIAGTDALGRSFRDVPAGGSTPLPGDPGPLEVEIAGAGRMWDLPAWNAGTYGTSLLVLVAGRVVHEWYAEGLGPADLFLGASMTKSALAHLVGIAVGEGALGLDDPVVDHVPELAGSGYAGCTVRHVLTMTTGVDWIEDYRDPSSRATRLTACFSGSGGSSRELLTGIGPADPPGTRYQYCTADSQVLDWVRERATGLAYPDAVTLLWSTLGATCGAIVGLDGDGVAMAGGALAATTRDWARIGLLQLDGTVGGRGGQRVLDPSWVELTCIPSLPFLRPGRLPSSITTHAGFGAHWWPTDDAGRQVTADGSRGQFAYVDRDLDVVVVKTSQWPYEDFLADRQFRDLSYLGLAEIARTAARAHGA</sequence>
<keyword evidence="2" id="KW-0378">Hydrolase</keyword>
<name>A0A077M4G9_9MICO</name>
<dbReference type="InterPro" id="IPR012338">
    <property type="entry name" value="Beta-lactam/transpept-like"/>
</dbReference>
<dbReference type="InterPro" id="IPR001466">
    <property type="entry name" value="Beta-lactam-related"/>
</dbReference>
<organism evidence="2 3">
    <name type="scientific">Nostocoides japonicum T1-X7</name>
    <dbReference type="NCBI Taxonomy" id="1194083"/>
    <lineage>
        <taxon>Bacteria</taxon>
        <taxon>Bacillati</taxon>
        <taxon>Actinomycetota</taxon>
        <taxon>Actinomycetes</taxon>
        <taxon>Micrococcales</taxon>
        <taxon>Intrasporangiaceae</taxon>
        <taxon>Nostocoides</taxon>
    </lineage>
</organism>
<comment type="caution">
    <text evidence="2">The sequence shown here is derived from an EMBL/GenBank/DDBJ whole genome shotgun (WGS) entry which is preliminary data.</text>
</comment>
<accession>A0A077M4G9</accession>
<dbReference type="RefSeq" id="WP_048555674.1">
    <property type="nucleotide sequence ID" value="NZ_HF570958.1"/>
</dbReference>
<proteinExistence type="predicted"/>
<evidence type="ECO:0000259" key="1">
    <source>
        <dbReference type="Pfam" id="PF00144"/>
    </source>
</evidence>
<dbReference type="Proteomes" id="UP000035721">
    <property type="component" value="Unassembled WGS sequence"/>
</dbReference>
<feature type="domain" description="Beta-lactamase-related" evidence="1">
    <location>
        <begin position="67"/>
        <end position="362"/>
    </location>
</feature>
<dbReference type="Pfam" id="PF00144">
    <property type="entry name" value="Beta-lactamase"/>
    <property type="match status" value="1"/>
</dbReference>
<dbReference type="GO" id="GO:0016787">
    <property type="term" value="F:hydrolase activity"/>
    <property type="evidence" value="ECO:0007669"/>
    <property type="project" value="UniProtKB-KW"/>
</dbReference>
<gene>
    <name evidence="2" type="ORF">BN12_3990004</name>
</gene>
<keyword evidence="3" id="KW-1185">Reference proteome</keyword>
<evidence type="ECO:0000313" key="2">
    <source>
        <dbReference type="EMBL" id="CCH79024.1"/>
    </source>
</evidence>
<reference evidence="2 3" key="1">
    <citation type="journal article" date="2013" name="ISME J.">
        <title>A metabolic model for members of the genus Tetrasphaera involved in enhanced biological phosphorus removal.</title>
        <authorList>
            <person name="Kristiansen R."/>
            <person name="Nguyen H.T.T."/>
            <person name="Saunders A.M."/>
            <person name="Nielsen J.L."/>
            <person name="Wimmer R."/>
            <person name="Le V.Q."/>
            <person name="McIlroy S.J."/>
            <person name="Petrovski S."/>
            <person name="Seviour R.J."/>
            <person name="Calteau A."/>
            <person name="Nielsen K.L."/>
            <person name="Nielsen P.H."/>
        </authorList>
    </citation>
    <scope>NUCLEOTIDE SEQUENCE [LARGE SCALE GENOMIC DNA]</scope>
    <source>
        <strain evidence="2 3">T1-X7</strain>
    </source>
</reference>
<protein>
    <submittedName>
        <fullName evidence="2">Putative 6-aminohexanoate-dimer hydrolase</fullName>
    </submittedName>
</protein>
<dbReference type="PANTHER" id="PTHR43283:SF7">
    <property type="entry name" value="BETA-LACTAMASE-RELATED DOMAIN-CONTAINING PROTEIN"/>
    <property type="match status" value="1"/>
</dbReference>
<dbReference type="OrthoDB" id="9773047at2"/>
<dbReference type="STRING" id="1194083.BN12_3990004"/>
<dbReference type="EMBL" id="CAJB01000333">
    <property type="protein sequence ID" value="CCH79024.1"/>
    <property type="molecule type" value="Genomic_DNA"/>
</dbReference>